<dbReference type="GO" id="GO:0003735">
    <property type="term" value="F:structural constituent of ribosome"/>
    <property type="evidence" value="ECO:0007669"/>
    <property type="project" value="EnsemblFungi"/>
</dbReference>
<comment type="similarity">
    <text evidence="1">Belongs to the universal ribosomal protein uS17 family.</text>
</comment>
<dbReference type="GO" id="GO:0005763">
    <property type="term" value="C:mitochondrial small ribosomal subunit"/>
    <property type="evidence" value="ECO:0007669"/>
    <property type="project" value="EnsemblFungi"/>
</dbReference>
<keyword evidence="5" id="KW-1185">Reference proteome</keyword>
<dbReference type="InterPro" id="IPR000266">
    <property type="entry name" value="Ribosomal_uS17"/>
</dbReference>
<evidence type="ECO:0000256" key="1">
    <source>
        <dbReference type="ARBA" id="ARBA00010254"/>
    </source>
</evidence>
<evidence type="ECO:0000313" key="4">
    <source>
        <dbReference type="EMBL" id="ODQ45391.1"/>
    </source>
</evidence>
<dbReference type="AlphaFoldDB" id="A0A1E3NGY2"/>
<dbReference type="InterPro" id="IPR019979">
    <property type="entry name" value="Ribosomal_uS17_CS"/>
</dbReference>
<dbReference type="STRING" id="763406.A0A1E3NGY2"/>
<dbReference type="PANTHER" id="PTHR10744">
    <property type="entry name" value="40S RIBOSOMAL PROTEIN S11 FAMILY MEMBER"/>
    <property type="match status" value="1"/>
</dbReference>
<gene>
    <name evidence="4" type="ORF">PICMEDRAFT_74152</name>
</gene>
<dbReference type="CDD" id="cd00364">
    <property type="entry name" value="Ribosomal_uS17"/>
    <property type="match status" value="1"/>
</dbReference>
<accession>A0A1E3NGY2</accession>
<name>A0A1E3NGY2_9ASCO</name>
<dbReference type="GO" id="GO:0006412">
    <property type="term" value="P:translation"/>
    <property type="evidence" value="ECO:0007669"/>
    <property type="project" value="InterPro"/>
</dbReference>
<organism evidence="4 5">
    <name type="scientific">Pichia membranifaciens NRRL Y-2026</name>
    <dbReference type="NCBI Taxonomy" id="763406"/>
    <lineage>
        <taxon>Eukaryota</taxon>
        <taxon>Fungi</taxon>
        <taxon>Dikarya</taxon>
        <taxon>Ascomycota</taxon>
        <taxon>Saccharomycotina</taxon>
        <taxon>Pichiomycetes</taxon>
        <taxon>Pichiales</taxon>
        <taxon>Pichiaceae</taxon>
        <taxon>Pichia</taxon>
    </lineage>
</organism>
<evidence type="ECO:0000256" key="2">
    <source>
        <dbReference type="ARBA" id="ARBA00022980"/>
    </source>
</evidence>
<dbReference type="SUPFAM" id="SSF50249">
    <property type="entry name" value="Nucleic acid-binding proteins"/>
    <property type="match status" value="1"/>
</dbReference>
<dbReference type="Pfam" id="PF00366">
    <property type="entry name" value="Ribosomal_S17"/>
    <property type="match status" value="1"/>
</dbReference>
<dbReference type="PROSITE" id="PS00056">
    <property type="entry name" value="RIBOSOMAL_S17"/>
    <property type="match status" value="1"/>
</dbReference>
<dbReference type="RefSeq" id="XP_019016504.1">
    <property type="nucleotide sequence ID" value="XM_019164690.1"/>
</dbReference>
<evidence type="ECO:0000313" key="5">
    <source>
        <dbReference type="Proteomes" id="UP000094455"/>
    </source>
</evidence>
<keyword evidence="3" id="KW-0687">Ribonucleoprotein</keyword>
<proteinExistence type="inferred from homology"/>
<dbReference type="InterPro" id="IPR012340">
    <property type="entry name" value="NA-bd_OB-fold"/>
</dbReference>
<evidence type="ECO:0000256" key="3">
    <source>
        <dbReference type="ARBA" id="ARBA00023274"/>
    </source>
</evidence>
<dbReference type="GeneID" id="30181377"/>
<dbReference type="OrthoDB" id="274752at2759"/>
<sequence>MARLNFLGFVISQGKMEKTIKVRILQKKFDNKVQKHFLQKKDYLVHDEGNICREGDLVRIEQTRPLSARKFFAVAEIKKNKGQQFATYQKEAKANVSQEESEKSQILQQKRALFGQTATESLYKDLSDIKEFKSKDNLTEEEIAKMNQIKEKYNVSLSTSEPGASKTREIFATTMDHLADKIEGLSSDLKVTTLLNEILNDESKKHIVDQICQKIEIKPETQKNIKKNLIRKYLRNTPASELEKLGLSI</sequence>
<dbReference type="EMBL" id="KV454005">
    <property type="protein sequence ID" value="ODQ45391.1"/>
    <property type="molecule type" value="Genomic_DNA"/>
</dbReference>
<dbReference type="PANTHER" id="PTHR10744:SF1">
    <property type="entry name" value="SMALL RIBOSOMAL SUBUNIT PROTEIN US17M"/>
    <property type="match status" value="1"/>
</dbReference>
<protein>
    <submittedName>
        <fullName evidence="4">Uncharacterized protein</fullName>
    </submittedName>
</protein>
<reference evidence="4 5" key="1">
    <citation type="journal article" date="2016" name="Proc. Natl. Acad. Sci. U.S.A.">
        <title>Comparative genomics of biotechnologically important yeasts.</title>
        <authorList>
            <person name="Riley R."/>
            <person name="Haridas S."/>
            <person name="Wolfe K.H."/>
            <person name="Lopes M.R."/>
            <person name="Hittinger C.T."/>
            <person name="Goeker M."/>
            <person name="Salamov A.A."/>
            <person name="Wisecaver J.H."/>
            <person name="Long T.M."/>
            <person name="Calvey C.H."/>
            <person name="Aerts A.L."/>
            <person name="Barry K.W."/>
            <person name="Choi C."/>
            <person name="Clum A."/>
            <person name="Coughlan A.Y."/>
            <person name="Deshpande S."/>
            <person name="Douglass A.P."/>
            <person name="Hanson S.J."/>
            <person name="Klenk H.-P."/>
            <person name="LaButti K.M."/>
            <person name="Lapidus A."/>
            <person name="Lindquist E.A."/>
            <person name="Lipzen A.M."/>
            <person name="Meier-Kolthoff J.P."/>
            <person name="Ohm R.A."/>
            <person name="Otillar R.P."/>
            <person name="Pangilinan J.L."/>
            <person name="Peng Y."/>
            <person name="Rokas A."/>
            <person name="Rosa C.A."/>
            <person name="Scheuner C."/>
            <person name="Sibirny A.A."/>
            <person name="Slot J.C."/>
            <person name="Stielow J.B."/>
            <person name="Sun H."/>
            <person name="Kurtzman C.P."/>
            <person name="Blackwell M."/>
            <person name="Grigoriev I.V."/>
            <person name="Jeffries T.W."/>
        </authorList>
    </citation>
    <scope>NUCLEOTIDE SEQUENCE [LARGE SCALE GENOMIC DNA]</scope>
    <source>
        <strain evidence="4 5">NRRL Y-2026</strain>
    </source>
</reference>
<dbReference type="Gene3D" id="2.40.50.140">
    <property type="entry name" value="Nucleic acid-binding proteins"/>
    <property type="match status" value="1"/>
</dbReference>
<dbReference type="Proteomes" id="UP000094455">
    <property type="component" value="Unassembled WGS sequence"/>
</dbReference>
<keyword evidence="2" id="KW-0689">Ribosomal protein</keyword>